<dbReference type="Proteomes" id="UP001060085">
    <property type="component" value="Linkage Group LG03"/>
</dbReference>
<organism evidence="1 2">
    <name type="scientific">Catharanthus roseus</name>
    <name type="common">Madagascar periwinkle</name>
    <name type="synonym">Vinca rosea</name>
    <dbReference type="NCBI Taxonomy" id="4058"/>
    <lineage>
        <taxon>Eukaryota</taxon>
        <taxon>Viridiplantae</taxon>
        <taxon>Streptophyta</taxon>
        <taxon>Embryophyta</taxon>
        <taxon>Tracheophyta</taxon>
        <taxon>Spermatophyta</taxon>
        <taxon>Magnoliopsida</taxon>
        <taxon>eudicotyledons</taxon>
        <taxon>Gunneridae</taxon>
        <taxon>Pentapetalae</taxon>
        <taxon>asterids</taxon>
        <taxon>lamiids</taxon>
        <taxon>Gentianales</taxon>
        <taxon>Apocynaceae</taxon>
        <taxon>Rauvolfioideae</taxon>
        <taxon>Vinceae</taxon>
        <taxon>Catharanthinae</taxon>
        <taxon>Catharanthus</taxon>
    </lineage>
</organism>
<keyword evidence="2" id="KW-1185">Reference proteome</keyword>
<dbReference type="EMBL" id="CM044703">
    <property type="protein sequence ID" value="KAI5671010.1"/>
    <property type="molecule type" value="Genomic_DNA"/>
</dbReference>
<evidence type="ECO:0000313" key="2">
    <source>
        <dbReference type="Proteomes" id="UP001060085"/>
    </source>
</evidence>
<protein>
    <submittedName>
        <fullName evidence="1">Uncharacterized protein</fullName>
    </submittedName>
</protein>
<name>A0ACC0BEG1_CATRO</name>
<accession>A0ACC0BEG1</accession>
<evidence type="ECO:0000313" key="1">
    <source>
        <dbReference type="EMBL" id="KAI5671010.1"/>
    </source>
</evidence>
<proteinExistence type="predicted"/>
<gene>
    <name evidence="1" type="ORF">M9H77_11374</name>
</gene>
<sequence length="100" mass="11449">MKESFYSVNSGLGRRRFHHAVEMVFSHANDDAVQQFDTRLLLMVSCSTQRHQIRICIQRCSNILIFCEIDGYVVSTALRMDEERNLQALPYGIGEGILPT</sequence>
<reference evidence="2" key="1">
    <citation type="journal article" date="2023" name="Nat. Plants">
        <title>Single-cell RNA sequencing provides a high-resolution roadmap for understanding the multicellular compartmentation of specialized metabolism.</title>
        <authorList>
            <person name="Sun S."/>
            <person name="Shen X."/>
            <person name="Li Y."/>
            <person name="Li Y."/>
            <person name="Wang S."/>
            <person name="Li R."/>
            <person name="Zhang H."/>
            <person name="Shen G."/>
            <person name="Guo B."/>
            <person name="Wei J."/>
            <person name="Xu J."/>
            <person name="St-Pierre B."/>
            <person name="Chen S."/>
            <person name="Sun C."/>
        </authorList>
    </citation>
    <scope>NUCLEOTIDE SEQUENCE [LARGE SCALE GENOMIC DNA]</scope>
</reference>
<comment type="caution">
    <text evidence="1">The sequence shown here is derived from an EMBL/GenBank/DDBJ whole genome shotgun (WGS) entry which is preliminary data.</text>
</comment>